<sequence>MRNNNQACCHPTLWNTSTNNVLFIGICSKFRKYFEGPELSTGLNWGLAGKGVIVKEKVFQNLTAFELRQKGATNVEHSLSVPFLIRGNEYSRNSKLSRAQFTKLLKQVTSYISSVSELYVHDGAISSLLKCDAKVRIVSDSPSSVLSLSKLLWRTPSRAVSHDTCPLTVYVASSISSSIGESLGIKGDNGFIAADTERSSLILCGKAFADVNGAREALTALSEPIIISRGGLPLSAGLLVSSNLVMLLFAPEDSLRKFSDVLVSPKAGVVISSEGVSPLFQIGNSGGECVWKLPSVVILATSDSSGMIPSIAKLTPGQAAYHFLVGHQNGKFTPAYSKNISVDPLQLAKGLLSKLQENQISSFLINLNEGQTLKTGMNLVDLVQSALQENIWPSKLKGGDLKRRYKSFLSNNFQELPKEFSF</sequence>
<keyword evidence="4" id="KW-0547">Nucleotide-binding</keyword>
<keyword evidence="6" id="KW-0456">Lyase</keyword>
<evidence type="ECO:0000256" key="5">
    <source>
        <dbReference type="ARBA" id="ARBA00022840"/>
    </source>
</evidence>
<dbReference type="InterPro" id="IPR001272">
    <property type="entry name" value="PEP_carboxykinase_ATP"/>
</dbReference>
<protein>
    <recommendedName>
        <fullName evidence="3">phosphoenolpyruvate carboxykinase (ATP)</fullName>
        <ecNumber evidence="3">4.1.1.49</ecNumber>
    </recommendedName>
</protein>
<dbReference type="GO" id="GO:0004612">
    <property type="term" value="F:phosphoenolpyruvate carboxykinase (ATP) activity"/>
    <property type="evidence" value="ECO:0007669"/>
    <property type="project" value="UniProtKB-EC"/>
</dbReference>
<evidence type="ECO:0000313" key="8">
    <source>
        <dbReference type="EMBL" id="WOH06555.1"/>
    </source>
</evidence>
<evidence type="ECO:0000313" key="9">
    <source>
        <dbReference type="Proteomes" id="UP000077755"/>
    </source>
</evidence>
<keyword evidence="9" id="KW-1185">Reference proteome</keyword>
<evidence type="ECO:0000256" key="6">
    <source>
        <dbReference type="ARBA" id="ARBA00023239"/>
    </source>
</evidence>
<evidence type="ECO:0000256" key="4">
    <source>
        <dbReference type="ARBA" id="ARBA00022741"/>
    </source>
</evidence>
<dbReference type="GO" id="GO:0005829">
    <property type="term" value="C:cytosol"/>
    <property type="evidence" value="ECO:0007669"/>
    <property type="project" value="TreeGrafter"/>
</dbReference>
<dbReference type="EMBL" id="CP093348">
    <property type="protein sequence ID" value="WOH06555.1"/>
    <property type="molecule type" value="Genomic_DNA"/>
</dbReference>
<gene>
    <name evidence="8" type="ORF">DCAR_0625983</name>
</gene>
<evidence type="ECO:0000256" key="7">
    <source>
        <dbReference type="ARBA" id="ARBA00047371"/>
    </source>
</evidence>
<evidence type="ECO:0000256" key="1">
    <source>
        <dbReference type="ARBA" id="ARBA00004742"/>
    </source>
</evidence>
<reference evidence="8" key="1">
    <citation type="journal article" date="2016" name="Nat. Genet.">
        <title>A high-quality carrot genome assembly provides new insights into carotenoid accumulation and asterid genome evolution.</title>
        <authorList>
            <person name="Iorizzo M."/>
            <person name="Ellison S."/>
            <person name="Senalik D."/>
            <person name="Zeng P."/>
            <person name="Satapoomin P."/>
            <person name="Huang J."/>
            <person name="Bowman M."/>
            <person name="Iovene M."/>
            <person name="Sanseverino W."/>
            <person name="Cavagnaro P."/>
            <person name="Yildiz M."/>
            <person name="Macko-Podgorni A."/>
            <person name="Moranska E."/>
            <person name="Grzebelus E."/>
            <person name="Grzebelus D."/>
            <person name="Ashrafi H."/>
            <person name="Zheng Z."/>
            <person name="Cheng S."/>
            <person name="Spooner D."/>
            <person name="Van Deynze A."/>
            <person name="Simon P."/>
        </authorList>
    </citation>
    <scope>NUCLEOTIDE SEQUENCE</scope>
    <source>
        <tissue evidence="8">Leaf</tissue>
    </source>
</reference>
<dbReference type="EC" id="4.1.1.49" evidence="3"/>
<dbReference type="AlphaFoldDB" id="A0AAF0XEF7"/>
<accession>A0AAF0XEF7</accession>
<dbReference type="PANTHER" id="PTHR30031:SF2">
    <property type="entry name" value="PHOSPHOENOLPYRUVATE CARBOXYKINASE (ATP)"/>
    <property type="match status" value="1"/>
</dbReference>
<comment type="similarity">
    <text evidence="2">Belongs to the phosphoenolpyruvate carboxykinase (ATP) family.</text>
</comment>
<evidence type="ECO:0000256" key="2">
    <source>
        <dbReference type="ARBA" id="ARBA00006052"/>
    </source>
</evidence>
<dbReference type="GO" id="GO:0006094">
    <property type="term" value="P:gluconeogenesis"/>
    <property type="evidence" value="ECO:0007669"/>
    <property type="project" value="InterPro"/>
</dbReference>
<keyword evidence="5" id="KW-0067">ATP-binding</keyword>
<dbReference type="Proteomes" id="UP000077755">
    <property type="component" value="Chromosome 6"/>
</dbReference>
<dbReference type="GO" id="GO:0005524">
    <property type="term" value="F:ATP binding"/>
    <property type="evidence" value="ECO:0007669"/>
    <property type="project" value="UniProtKB-KW"/>
</dbReference>
<dbReference type="Pfam" id="PF01293">
    <property type="entry name" value="PEPCK_ATP"/>
    <property type="match status" value="1"/>
</dbReference>
<dbReference type="Gene3D" id="3.90.228.20">
    <property type="match status" value="1"/>
</dbReference>
<evidence type="ECO:0000256" key="3">
    <source>
        <dbReference type="ARBA" id="ARBA00012363"/>
    </source>
</evidence>
<dbReference type="SUPFAM" id="SSF53795">
    <property type="entry name" value="PEP carboxykinase-like"/>
    <property type="match status" value="1"/>
</dbReference>
<dbReference type="FunFam" id="3.40.449.10:FF:000008">
    <property type="entry name" value="D111/G-patch domain-containing protein"/>
    <property type="match status" value="1"/>
</dbReference>
<dbReference type="InterPro" id="IPR013035">
    <property type="entry name" value="PEP_carboxykinase_C"/>
</dbReference>
<comment type="catalytic activity">
    <reaction evidence="7">
        <text>oxaloacetate + ATP = phosphoenolpyruvate + ADP + CO2</text>
        <dbReference type="Rhea" id="RHEA:18617"/>
        <dbReference type="ChEBI" id="CHEBI:16452"/>
        <dbReference type="ChEBI" id="CHEBI:16526"/>
        <dbReference type="ChEBI" id="CHEBI:30616"/>
        <dbReference type="ChEBI" id="CHEBI:58702"/>
        <dbReference type="ChEBI" id="CHEBI:456216"/>
        <dbReference type="EC" id="4.1.1.49"/>
    </reaction>
</comment>
<dbReference type="Gene3D" id="3.40.449.10">
    <property type="entry name" value="Phosphoenolpyruvate Carboxykinase, domain 1"/>
    <property type="match status" value="1"/>
</dbReference>
<comment type="pathway">
    <text evidence="1">Carbohydrate biosynthesis; gluconeogenesis.</text>
</comment>
<dbReference type="SUPFAM" id="SSF68923">
    <property type="entry name" value="PEP carboxykinase N-terminal domain"/>
    <property type="match status" value="1"/>
</dbReference>
<dbReference type="PANTHER" id="PTHR30031">
    <property type="entry name" value="PHOSPHOENOLPYRUVATE CARBOXYKINASE ATP"/>
    <property type="match status" value="1"/>
</dbReference>
<name>A0AAF0XEF7_DAUCS</name>
<organism evidence="8 9">
    <name type="scientific">Daucus carota subsp. sativus</name>
    <name type="common">Carrot</name>
    <dbReference type="NCBI Taxonomy" id="79200"/>
    <lineage>
        <taxon>Eukaryota</taxon>
        <taxon>Viridiplantae</taxon>
        <taxon>Streptophyta</taxon>
        <taxon>Embryophyta</taxon>
        <taxon>Tracheophyta</taxon>
        <taxon>Spermatophyta</taxon>
        <taxon>Magnoliopsida</taxon>
        <taxon>eudicotyledons</taxon>
        <taxon>Gunneridae</taxon>
        <taxon>Pentapetalae</taxon>
        <taxon>asterids</taxon>
        <taxon>campanulids</taxon>
        <taxon>Apiales</taxon>
        <taxon>Apiaceae</taxon>
        <taxon>Apioideae</taxon>
        <taxon>Scandiceae</taxon>
        <taxon>Daucinae</taxon>
        <taxon>Daucus</taxon>
        <taxon>Daucus sect. Daucus</taxon>
    </lineage>
</organism>
<proteinExistence type="inferred from homology"/>
<dbReference type="InterPro" id="IPR008210">
    <property type="entry name" value="PEP_carboxykinase_N"/>
</dbReference>
<reference evidence="8" key="2">
    <citation type="submission" date="2022-03" db="EMBL/GenBank/DDBJ databases">
        <title>Draft title - Genomic analysis of global carrot germplasm unveils the trajectory of domestication and the origin of high carotenoid orange carrot.</title>
        <authorList>
            <person name="Iorizzo M."/>
            <person name="Ellison S."/>
            <person name="Senalik D."/>
            <person name="Macko-Podgorni A."/>
            <person name="Grzebelus D."/>
            <person name="Bostan H."/>
            <person name="Rolling W."/>
            <person name="Curaba J."/>
            <person name="Simon P."/>
        </authorList>
    </citation>
    <scope>NUCLEOTIDE SEQUENCE</scope>
    <source>
        <tissue evidence="8">Leaf</tissue>
    </source>
</reference>